<accession>A0A9W8DZB3</accession>
<evidence type="ECO:0000256" key="7">
    <source>
        <dbReference type="ARBA" id="ARBA00022801"/>
    </source>
</evidence>
<evidence type="ECO:0000256" key="4">
    <source>
        <dbReference type="ARBA" id="ARBA00022670"/>
    </source>
</evidence>
<dbReference type="EMBL" id="JANBPT010000007">
    <property type="protein sequence ID" value="KAJ1930430.1"/>
    <property type="molecule type" value="Genomic_DNA"/>
</dbReference>
<dbReference type="InterPro" id="IPR033121">
    <property type="entry name" value="PEPTIDASE_A1"/>
</dbReference>
<dbReference type="PANTHER" id="PTHR47966:SF51">
    <property type="entry name" value="BETA-SITE APP-CLEAVING ENZYME, ISOFORM A-RELATED"/>
    <property type="match status" value="1"/>
</dbReference>
<feature type="domain" description="Peptidase A1" evidence="14">
    <location>
        <begin position="86"/>
        <end position="396"/>
    </location>
</feature>
<dbReference type="InterPro" id="IPR001461">
    <property type="entry name" value="Aspartic_peptidase_A1"/>
</dbReference>
<evidence type="ECO:0000256" key="6">
    <source>
        <dbReference type="ARBA" id="ARBA00022750"/>
    </source>
</evidence>
<evidence type="ECO:0000256" key="5">
    <source>
        <dbReference type="ARBA" id="ARBA00022729"/>
    </source>
</evidence>
<evidence type="ECO:0000256" key="11">
    <source>
        <dbReference type="PIRSR" id="PIRSR601461-2"/>
    </source>
</evidence>
<dbReference type="EC" id="3.4.23.25" evidence="15"/>
<evidence type="ECO:0000313" key="15">
    <source>
        <dbReference type="EMBL" id="KAJ1930430.1"/>
    </source>
</evidence>
<evidence type="ECO:0000256" key="12">
    <source>
        <dbReference type="RuleBase" id="RU000454"/>
    </source>
</evidence>
<feature type="active site" evidence="10">
    <location>
        <position position="104"/>
    </location>
</feature>
<keyword evidence="3" id="KW-0926">Vacuole</keyword>
<keyword evidence="5 13" id="KW-0732">Signal</keyword>
<protein>
    <submittedName>
        <fullName evidence="15">Aspartic proteinase</fullName>
        <ecNumber evidence="15">3.4.23.25</ecNumber>
    </submittedName>
</protein>
<keyword evidence="8 11" id="KW-1015">Disulfide bond</keyword>
<evidence type="ECO:0000313" key="16">
    <source>
        <dbReference type="Proteomes" id="UP001150569"/>
    </source>
</evidence>
<evidence type="ECO:0000256" key="10">
    <source>
        <dbReference type="PIRSR" id="PIRSR601461-1"/>
    </source>
</evidence>
<evidence type="ECO:0000256" key="8">
    <source>
        <dbReference type="ARBA" id="ARBA00023157"/>
    </source>
</evidence>
<feature type="active site" evidence="10">
    <location>
        <position position="288"/>
    </location>
</feature>
<dbReference type="AlphaFoldDB" id="A0A9W8DZB3"/>
<comment type="caution">
    <text evidence="15">The sequence shown here is derived from an EMBL/GenBank/DDBJ whole genome shotgun (WGS) entry which is preliminary data.</text>
</comment>
<feature type="signal peptide" evidence="13">
    <location>
        <begin position="1"/>
        <end position="20"/>
    </location>
</feature>
<evidence type="ECO:0000256" key="13">
    <source>
        <dbReference type="SAM" id="SignalP"/>
    </source>
</evidence>
<keyword evidence="16" id="KW-1185">Reference proteome</keyword>
<dbReference type="Gene3D" id="2.40.70.10">
    <property type="entry name" value="Acid Proteases"/>
    <property type="match status" value="2"/>
</dbReference>
<dbReference type="PROSITE" id="PS51767">
    <property type="entry name" value="PEPTIDASE_A1"/>
    <property type="match status" value="1"/>
</dbReference>
<dbReference type="FunFam" id="2.40.70.10:FF:000002">
    <property type="entry name" value="Vacuolar aspartic proteinase"/>
    <property type="match status" value="1"/>
</dbReference>
<dbReference type="GO" id="GO:0005773">
    <property type="term" value="C:vacuole"/>
    <property type="evidence" value="ECO:0007669"/>
    <property type="project" value="UniProtKB-SubCell"/>
</dbReference>
<keyword evidence="4 12" id="KW-0645">Protease</keyword>
<proteinExistence type="inferred from homology"/>
<dbReference type="FunFam" id="2.40.70.10:FF:000036">
    <property type="entry name" value="Vacuolar aspartic protease"/>
    <property type="match status" value="1"/>
</dbReference>
<dbReference type="OrthoDB" id="771136at2759"/>
<feature type="chain" id="PRO_5040879623" evidence="13">
    <location>
        <begin position="21"/>
        <end position="399"/>
    </location>
</feature>
<dbReference type="SUPFAM" id="SSF50630">
    <property type="entry name" value="Acid proteases"/>
    <property type="match status" value="1"/>
</dbReference>
<feature type="disulfide bond" evidence="11">
    <location>
        <begin position="322"/>
        <end position="355"/>
    </location>
</feature>
<dbReference type="PROSITE" id="PS00141">
    <property type="entry name" value="ASP_PROTEASE"/>
    <property type="match status" value="1"/>
</dbReference>
<keyword evidence="9" id="KW-0325">Glycoprotein</keyword>
<dbReference type="PANTHER" id="PTHR47966">
    <property type="entry name" value="BETA-SITE APP-CLEAVING ENZYME, ISOFORM A-RELATED"/>
    <property type="match status" value="1"/>
</dbReference>
<dbReference type="InterPro" id="IPR021109">
    <property type="entry name" value="Peptidase_aspartic_dom_sf"/>
</dbReference>
<dbReference type="InterPro" id="IPR001969">
    <property type="entry name" value="Aspartic_peptidase_AS"/>
</dbReference>
<sequence length="399" mass="43479">MKVTGTLLILGALLAGTANAEVHSLTVHKIKETKSETLNRLAQSGKTLTQKYFHTRLEGDQMVMDGSVGINGGHDVPLSNFMNAQYYVTGTIGTPGQSFKFVPDTGSSNLWVPSKSCSSIACFLHTRYDAEQSSTYKANGTAFAIQYGSGSLEGYVSNDVFKIGGLTVKEQDFAEATKEPGLAFAFGKFDGIFGLAYDTIAVNGIVPPFYHMVQQKLVDEPVFGFYLSDTNANQGEGVMTLGGIDKSHYEGDLHYADVRRKAYWEVEIEKATLGDVELPVENGGAAIDTGTSLIALRTELAEMLNKEIGAEKSWNGQYTLDCSKLDSLPDLTFTFNGKKFPLTGHDYVLQVQGTCVSAFMGIDLPDRLADLWIVGDAFLRKYYTVYDLGKNRVGFAKAK</sequence>
<dbReference type="Proteomes" id="UP001150569">
    <property type="component" value="Unassembled WGS sequence"/>
</dbReference>
<dbReference type="GO" id="GO:0006508">
    <property type="term" value="P:proteolysis"/>
    <property type="evidence" value="ECO:0007669"/>
    <property type="project" value="UniProtKB-KW"/>
</dbReference>
<dbReference type="Pfam" id="PF00026">
    <property type="entry name" value="Asp"/>
    <property type="match status" value="1"/>
</dbReference>
<organism evidence="15 16">
    <name type="scientific">Tieghemiomyces parasiticus</name>
    <dbReference type="NCBI Taxonomy" id="78921"/>
    <lineage>
        <taxon>Eukaryota</taxon>
        <taxon>Fungi</taxon>
        <taxon>Fungi incertae sedis</taxon>
        <taxon>Zoopagomycota</taxon>
        <taxon>Kickxellomycotina</taxon>
        <taxon>Dimargaritomycetes</taxon>
        <taxon>Dimargaritales</taxon>
        <taxon>Dimargaritaceae</taxon>
        <taxon>Tieghemiomyces</taxon>
    </lineage>
</organism>
<reference evidence="15" key="1">
    <citation type="submission" date="2022-07" db="EMBL/GenBank/DDBJ databases">
        <title>Phylogenomic reconstructions and comparative analyses of Kickxellomycotina fungi.</title>
        <authorList>
            <person name="Reynolds N.K."/>
            <person name="Stajich J.E."/>
            <person name="Barry K."/>
            <person name="Grigoriev I.V."/>
            <person name="Crous P."/>
            <person name="Smith M.E."/>
        </authorList>
    </citation>
    <scope>NUCLEOTIDE SEQUENCE</scope>
    <source>
        <strain evidence="15">RSA 861</strain>
    </source>
</reference>
<evidence type="ECO:0000256" key="1">
    <source>
        <dbReference type="ARBA" id="ARBA00004116"/>
    </source>
</evidence>
<comment type="similarity">
    <text evidence="2 12">Belongs to the peptidase A1 family.</text>
</comment>
<evidence type="ECO:0000256" key="9">
    <source>
        <dbReference type="ARBA" id="ARBA00023180"/>
    </source>
</evidence>
<feature type="disulfide bond" evidence="11">
    <location>
        <begin position="117"/>
        <end position="122"/>
    </location>
</feature>
<evidence type="ECO:0000256" key="3">
    <source>
        <dbReference type="ARBA" id="ARBA00022554"/>
    </source>
</evidence>
<evidence type="ECO:0000256" key="2">
    <source>
        <dbReference type="ARBA" id="ARBA00007447"/>
    </source>
</evidence>
<name>A0A9W8DZB3_9FUNG</name>
<evidence type="ECO:0000259" key="14">
    <source>
        <dbReference type="PROSITE" id="PS51767"/>
    </source>
</evidence>
<dbReference type="PRINTS" id="PR00792">
    <property type="entry name" value="PEPSIN"/>
</dbReference>
<dbReference type="GO" id="GO:0004190">
    <property type="term" value="F:aspartic-type endopeptidase activity"/>
    <property type="evidence" value="ECO:0007669"/>
    <property type="project" value="UniProtKB-KW"/>
</dbReference>
<keyword evidence="7 12" id="KW-0378">Hydrolase</keyword>
<keyword evidence="6 12" id="KW-0064">Aspartyl protease</keyword>
<gene>
    <name evidence="15" type="primary">APR1_1</name>
    <name evidence="15" type="ORF">IWQ60_000296</name>
</gene>
<comment type="subcellular location">
    <subcellularLocation>
        <location evidence="1">Vacuole</location>
    </subcellularLocation>
</comment>